<dbReference type="EMBL" id="CACVAZ010000154">
    <property type="protein sequence ID" value="CAA6822595.1"/>
    <property type="molecule type" value="Genomic_DNA"/>
</dbReference>
<dbReference type="AlphaFoldDB" id="A0A6S6TTC4"/>
<protein>
    <submittedName>
        <fullName evidence="1">Uncharacterized protein</fullName>
    </submittedName>
</protein>
<name>A0A6S6TTC4_9BACT</name>
<organism evidence="1">
    <name type="scientific">uncultured Sulfurovum sp</name>
    <dbReference type="NCBI Taxonomy" id="269237"/>
    <lineage>
        <taxon>Bacteria</taxon>
        <taxon>Pseudomonadati</taxon>
        <taxon>Campylobacterota</taxon>
        <taxon>Epsilonproteobacteria</taxon>
        <taxon>Campylobacterales</taxon>
        <taxon>Sulfurovaceae</taxon>
        <taxon>Sulfurovum</taxon>
        <taxon>environmental samples</taxon>
    </lineage>
</organism>
<proteinExistence type="predicted"/>
<accession>A0A6S6TTC4</accession>
<reference evidence="1" key="1">
    <citation type="submission" date="2020-01" db="EMBL/GenBank/DDBJ databases">
        <authorList>
            <person name="Meier V. D."/>
            <person name="Meier V D."/>
        </authorList>
    </citation>
    <scope>NUCLEOTIDE SEQUENCE</scope>
    <source>
        <strain evidence="1">HLG_WM_MAG_02</strain>
    </source>
</reference>
<sequence>MKDPKNTFRNIEKALKQSKWFNDDWKIYNRGVYLQLYKSNWYNNKQGGIHFETHIEAREIKQKEFPISMHVEEDCPYQDEFIEKFHALEEARIKSWKGYKLGNSYSICKRTLPLNTKNVEECILEELNRLRQLEDGIDETLKMIGA</sequence>
<gene>
    <name evidence="1" type="ORF">HELGO_WM51569</name>
</gene>
<evidence type="ECO:0000313" key="1">
    <source>
        <dbReference type="EMBL" id="CAA6822595.1"/>
    </source>
</evidence>